<dbReference type="AlphaFoldDB" id="A0A0S3R0W8"/>
<reference evidence="1 2" key="1">
    <citation type="journal article" date="2015" name="Sci. Rep.">
        <title>The power of single molecule real-time sequencing technology in the de novo assembly of a eukaryotic genome.</title>
        <authorList>
            <person name="Sakai H."/>
            <person name="Naito K."/>
            <person name="Ogiso-Tanaka E."/>
            <person name="Takahashi Y."/>
            <person name="Iseki K."/>
            <person name="Muto C."/>
            <person name="Satou K."/>
            <person name="Teruya K."/>
            <person name="Shiroma A."/>
            <person name="Shimoji M."/>
            <person name="Hirano T."/>
            <person name="Itoh T."/>
            <person name="Kaga A."/>
            <person name="Tomooka N."/>
        </authorList>
    </citation>
    <scope>NUCLEOTIDE SEQUENCE [LARGE SCALE GENOMIC DNA]</scope>
    <source>
        <strain evidence="2">cv. Shumari</strain>
    </source>
</reference>
<organism evidence="1 2">
    <name type="scientific">Vigna angularis var. angularis</name>
    <dbReference type="NCBI Taxonomy" id="157739"/>
    <lineage>
        <taxon>Eukaryota</taxon>
        <taxon>Viridiplantae</taxon>
        <taxon>Streptophyta</taxon>
        <taxon>Embryophyta</taxon>
        <taxon>Tracheophyta</taxon>
        <taxon>Spermatophyta</taxon>
        <taxon>Magnoliopsida</taxon>
        <taxon>eudicotyledons</taxon>
        <taxon>Gunneridae</taxon>
        <taxon>Pentapetalae</taxon>
        <taxon>rosids</taxon>
        <taxon>fabids</taxon>
        <taxon>Fabales</taxon>
        <taxon>Fabaceae</taxon>
        <taxon>Papilionoideae</taxon>
        <taxon>50 kb inversion clade</taxon>
        <taxon>NPAAA clade</taxon>
        <taxon>indigoferoid/millettioid clade</taxon>
        <taxon>Phaseoleae</taxon>
        <taxon>Vigna</taxon>
    </lineage>
</organism>
<accession>A0A0S3R0W8</accession>
<name>A0A0S3R0W8_PHAAN</name>
<evidence type="ECO:0000313" key="1">
    <source>
        <dbReference type="EMBL" id="BAT74235.1"/>
    </source>
</evidence>
<proteinExistence type="predicted"/>
<keyword evidence="2" id="KW-1185">Reference proteome</keyword>
<sequence>MFWTRKDQFEANTRWAPLGSHPMLQLQSVVKLSRLNHTFVGLSATSPFTSSAQWLKIALNGGLTKSSFYVLIDGAQRC</sequence>
<dbReference type="EMBL" id="AP015034">
    <property type="protein sequence ID" value="BAT74235.1"/>
    <property type="molecule type" value="Genomic_DNA"/>
</dbReference>
<evidence type="ECO:0000313" key="2">
    <source>
        <dbReference type="Proteomes" id="UP000291084"/>
    </source>
</evidence>
<gene>
    <name evidence="1" type="primary">Vigan.01G185800</name>
    <name evidence="1" type="ORF">VIGAN_01185800</name>
</gene>
<protein>
    <submittedName>
        <fullName evidence="1">Uncharacterized protein</fullName>
    </submittedName>
</protein>
<dbReference type="Proteomes" id="UP000291084">
    <property type="component" value="Chromosome 1"/>
</dbReference>